<dbReference type="InterPro" id="IPR018720">
    <property type="entry name" value="DUF2249"/>
</dbReference>
<evidence type="ECO:0000259" key="2">
    <source>
        <dbReference type="Pfam" id="PF01814"/>
    </source>
</evidence>
<evidence type="ECO:0000256" key="1">
    <source>
        <dbReference type="SAM" id="MobiDB-lite"/>
    </source>
</evidence>
<evidence type="ECO:0000313" key="4">
    <source>
        <dbReference type="EMBL" id="MDV2476925.1"/>
    </source>
</evidence>
<dbReference type="Gene3D" id="1.20.120.520">
    <property type="entry name" value="nmb1532 protein domain like"/>
    <property type="match status" value="1"/>
</dbReference>
<proteinExistence type="predicted"/>
<evidence type="ECO:0000259" key="3">
    <source>
        <dbReference type="Pfam" id="PF10006"/>
    </source>
</evidence>
<reference evidence="4 5" key="1">
    <citation type="submission" date="2019-10" db="EMBL/GenBank/DDBJ databases">
        <title>Draft Genome Assembly of Rhodococcus zopfii DSM44189.</title>
        <authorList>
            <person name="Sutton J.M."/>
            <person name="Akob D.M."/>
            <person name="Bushman T.J."/>
        </authorList>
    </citation>
    <scope>NUCLEOTIDE SEQUENCE [LARGE SCALE GENOMIC DNA]</scope>
    <source>
        <strain evidence="4 5">DSM 44189</strain>
    </source>
</reference>
<dbReference type="Proteomes" id="UP001275440">
    <property type="component" value="Unassembled WGS sequence"/>
</dbReference>
<comment type="caution">
    <text evidence="4">The sequence shown here is derived from an EMBL/GenBank/DDBJ whole genome shotgun (WGS) entry which is preliminary data.</text>
</comment>
<sequence>MTTDNVVVAATAEDAHAVDAIRNHHAEIAGRIAHLTDALLDAVETNTDAEVARRAVVDYLTGTLLPHAIAEEQTLYPAAARRVDAKLLVESMIAVHRRIAALVDRIEHEASPTSAAAAGYALRSMFDAHLVDENDRILPVIAGDPDVSLAGAVEGMHDLLGEHAPEGDHASEQGHGAHACTCGEKDEPEPVLDVREIPHAIRHATVFGAFDAVPAGGTLVLVASHDPIPLLRQLVERTDGTLAVDYEQRGPDVWRLRLTRG</sequence>
<feature type="domain" description="DUF2249" evidence="3">
    <location>
        <begin position="191"/>
        <end position="260"/>
    </location>
</feature>
<feature type="region of interest" description="Disordered" evidence="1">
    <location>
        <begin position="166"/>
        <end position="186"/>
    </location>
</feature>
<evidence type="ECO:0000313" key="5">
    <source>
        <dbReference type="Proteomes" id="UP001275440"/>
    </source>
</evidence>
<dbReference type="EMBL" id="WBMO01000001">
    <property type="protein sequence ID" value="MDV2476925.1"/>
    <property type="molecule type" value="Genomic_DNA"/>
</dbReference>
<dbReference type="Pfam" id="PF10006">
    <property type="entry name" value="DUF2249"/>
    <property type="match status" value="1"/>
</dbReference>
<accession>A0ABU3WSE0</accession>
<organism evidence="4 5">
    <name type="scientific">Rhodococcus zopfii</name>
    <dbReference type="NCBI Taxonomy" id="43772"/>
    <lineage>
        <taxon>Bacteria</taxon>
        <taxon>Bacillati</taxon>
        <taxon>Actinomycetota</taxon>
        <taxon>Actinomycetes</taxon>
        <taxon>Mycobacteriales</taxon>
        <taxon>Nocardiaceae</taxon>
        <taxon>Rhodococcus</taxon>
    </lineage>
</organism>
<gene>
    <name evidence="4" type="ORF">F8M49_19245</name>
</gene>
<dbReference type="CDD" id="cd12108">
    <property type="entry name" value="Hr-like"/>
    <property type="match status" value="1"/>
</dbReference>
<dbReference type="InterPro" id="IPR012312">
    <property type="entry name" value="Hemerythrin-like"/>
</dbReference>
<protein>
    <submittedName>
        <fullName evidence="4">DUF2249 domain-containing protein</fullName>
    </submittedName>
</protein>
<feature type="domain" description="Hemerythrin-like" evidence="2">
    <location>
        <begin position="16"/>
        <end position="140"/>
    </location>
</feature>
<keyword evidence="5" id="KW-1185">Reference proteome</keyword>
<name>A0ABU3WSE0_9NOCA</name>
<dbReference type="Pfam" id="PF01814">
    <property type="entry name" value="Hemerythrin"/>
    <property type="match status" value="1"/>
</dbReference>